<gene>
    <name evidence="1" type="ORF">CN684_13830</name>
</gene>
<dbReference type="Pfam" id="PF16723">
    <property type="entry name" value="DUF5065"/>
    <property type="match status" value="1"/>
</dbReference>
<name>A0A2A7VZS5_9BACI</name>
<proteinExistence type="predicted"/>
<dbReference type="RefSeq" id="WP_098095066.1">
    <property type="nucleotide sequence ID" value="NZ_NUDI01000028.1"/>
</dbReference>
<comment type="caution">
    <text evidence="1">The sequence shown here is derived from an EMBL/GenBank/DDBJ whole genome shotgun (WGS) entry which is preliminary data.</text>
</comment>
<reference evidence="1 2" key="1">
    <citation type="submission" date="2017-09" db="EMBL/GenBank/DDBJ databases">
        <title>Large-scale bioinformatics analysis of Bacillus genomes uncovers conserved roles of natural products in bacterial physiology.</title>
        <authorList>
            <consortium name="Agbiome Team Llc"/>
            <person name="Bleich R.M."/>
            <person name="Grubbs K.J."/>
            <person name="Santa Maria K.C."/>
            <person name="Allen S.E."/>
            <person name="Farag S."/>
            <person name="Shank E.A."/>
            <person name="Bowers A."/>
        </authorList>
    </citation>
    <scope>NUCLEOTIDE SEQUENCE [LARGE SCALE GENOMIC DNA]</scope>
    <source>
        <strain evidence="1 2">AFS004017</strain>
    </source>
</reference>
<evidence type="ECO:0000313" key="1">
    <source>
        <dbReference type="EMBL" id="PEJ07920.1"/>
    </source>
</evidence>
<accession>A0A2A7VZS5</accession>
<dbReference type="InterPro" id="IPR031998">
    <property type="entry name" value="DUF5065"/>
</dbReference>
<sequence length="156" mass="17672">MKLLRQSTIIGALTVGGFLFSNTISTITPVSAESQLTQKVSPFLDNWRWQSYFLLHHNADFIEELAVGDLKHGDTFDVTIYTGGKDTGIVKIYQLSENENNEINLHRYKTIYDSGLKHNYGRFVTPITKVYNPGTYVAVMKVGENYYYGGSFKISK</sequence>
<evidence type="ECO:0000313" key="2">
    <source>
        <dbReference type="Proteomes" id="UP000220045"/>
    </source>
</evidence>
<organism evidence="1 2">
    <name type="scientific">Bacillus wiedmannii</name>
    <dbReference type="NCBI Taxonomy" id="1890302"/>
    <lineage>
        <taxon>Bacteria</taxon>
        <taxon>Bacillati</taxon>
        <taxon>Bacillota</taxon>
        <taxon>Bacilli</taxon>
        <taxon>Bacillales</taxon>
        <taxon>Bacillaceae</taxon>
        <taxon>Bacillus</taxon>
        <taxon>Bacillus cereus group</taxon>
    </lineage>
</organism>
<dbReference type="AlphaFoldDB" id="A0A2A7VZS5"/>
<dbReference type="Gene3D" id="2.60.40.3720">
    <property type="match status" value="1"/>
</dbReference>
<dbReference type="EMBL" id="NUEL01000019">
    <property type="protein sequence ID" value="PEJ07920.1"/>
    <property type="molecule type" value="Genomic_DNA"/>
</dbReference>
<protein>
    <submittedName>
        <fullName evidence="1">DUF5065 domain-containing protein</fullName>
    </submittedName>
</protein>
<dbReference type="Proteomes" id="UP000220045">
    <property type="component" value="Unassembled WGS sequence"/>
</dbReference>